<dbReference type="PANTHER" id="PTHR10706">
    <property type="entry name" value="F-BOX FAMILY PROTEIN"/>
    <property type="match status" value="1"/>
</dbReference>
<reference evidence="3" key="1">
    <citation type="journal article" date="2023" name="Mol. Biol. Evol.">
        <title>Third-Generation Sequencing Reveals the Adaptive Role of the Epigenome in Three Deep-Sea Polychaetes.</title>
        <authorList>
            <person name="Perez M."/>
            <person name="Aroh O."/>
            <person name="Sun Y."/>
            <person name="Lan Y."/>
            <person name="Juniper S.K."/>
            <person name="Young C.R."/>
            <person name="Angers B."/>
            <person name="Qian P.Y."/>
        </authorList>
    </citation>
    <scope>NUCLEOTIDE SEQUENCE</scope>
    <source>
        <strain evidence="3">P08H-3</strain>
    </source>
</reference>
<accession>A0AAD9N154</accession>
<evidence type="ECO:0000256" key="1">
    <source>
        <dbReference type="ARBA" id="ARBA00004906"/>
    </source>
</evidence>
<keyword evidence="4" id="KW-1185">Reference proteome</keyword>
<keyword evidence="2" id="KW-0833">Ubl conjugation pathway</keyword>
<organism evidence="3 4">
    <name type="scientific">Paralvinella palmiformis</name>
    <dbReference type="NCBI Taxonomy" id="53620"/>
    <lineage>
        <taxon>Eukaryota</taxon>
        <taxon>Metazoa</taxon>
        <taxon>Spiralia</taxon>
        <taxon>Lophotrochozoa</taxon>
        <taxon>Annelida</taxon>
        <taxon>Polychaeta</taxon>
        <taxon>Sedentaria</taxon>
        <taxon>Canalipalpata</taxon>
        <taxon>Terebellida</taxon>
        <taxon>Terebelliformia</taxon>
        <taxon>Alvinellidae</taxon>
        <taxon>Paralvinella</taxon>
    </lineage>
</organism>
<evidence type="ECO:0000313" key="3">
    <source>
        <dbReference type="EMBL" id="KAK2152905.1"/>
    </source>
</evidence>
<evidence type="ECO:0000256" key="2">
    <source>
        <dbReference type="ARBA" id="ARBA00022786"/>
    </source>
</evidence>
<gene>
    <name evidence="3" type="ORF">LSH36_315g05031</name>
</gene>
<comment type="caution">
    <text evidence="3">The sequence shown here is derived from an EMBL/GenBank/DDBJ whole genome shotgun (WGS) entry which is preliminary data.</text>
</comment>
<sequence length="458" mass="52674">MIPSLKGLSYEERLRALNLPSLEHRRSRGDMLQVYKILNVSIEFNITNIDTSLTSYKEVYTKCLWQAKIRHYGGLLHVKFTGNKIEGQEYLAPLDPHIDQPLRSRLLLALHPNEDGKIVCTCYRGYQNHPHPAKVVKVVDVQDEVSFQYACTMEAYYAHYSYLDNPRMLHMSDYLTCEVTCCIQGIIELMFKHLVSSKQGYKLHMSDYLTSEVTCCIQGIIELMFKHLVSSKQGYKLHLSETVIEWLREETGEPNLNMADIHRREMALMKFMVLLEYQCNVQFAQLKLPQSPSYSVPIEPGIFKGTYGEHGIEMVLLQYTSDKYVEGIKVTGDPNVPAGKVTFRADLNRTMILNREQQNSLSLLHDIDTPDLAPDISMDKLPDQPFVVPYDCVERYKCSLTRCQYRCHSQGQIAGHGYTNSSFIPGHWIVFDENTFAHLWIDLSSMSVYSRVTEELAN</sequence>
<protein>
    <submittedName>
        <fullName evidence="3">Uncharacterized protein</fullName>
    </submittedName>
</protein>
<dbReference type="PANTHER" id="PTHR10706:SF130">
    <property type="entry name" value="F-BOX ONLY PROTEIN 31"/>
    <property type="match status" value="1"/>
</dbReference>
<dbReference type="EMBL" id="JAODUP010000315">
    <property type="protein sequence ID" value="KAK2152905.1"/>
    <property type="molecule type" value="Genomic_DNA"/>
</dbReference>
<proteinExistence type="predicted"/>
<name>A0AAD9N154_9ANNE</name>
<dbReference type="Proteomes" id="UP001208570">
    <property type="component" value="Unassembled WGS sequence"/>
</dbReference>
<dbReference type="AlphaFoldDB" id="A0AAD9N154"/>
<comment type="pathway">
    <text evidence="1">Protein modification; protein ubiquitination.</text>
</comment>
<evidence type="ECO:0000313" key="4">
    <source>
        <dbReference type="Proteomes" id="UP001208570"/>
    </source>
</evidence>
<dbReference type="InterPro" id="IPR045048">
    <property type="entry name" value="FBXO31/39"/>
</dbReference>
<dbReference type="Pfam" id="PF12014">
    <property type="entry name" value="Cyclin_D1_bind"/>
    <property type="match status" value="1"/>
</dbReference>